<dbReference type="InterPro" id="IPR014015">
    <property type="entry name" value="Helicase_SF3_DNA-vir"/>
</dbReference>
<dbReference type="InterPro" id="IPR027417">
    <property type="entry name" value="P-loop_NTPase"/>
</dbReference>
<keyword evidence="1" id="KW-0547">Nucleotide-binding</keyword>
<evidence type="ECO:0000256" key="1">
    <source>
        <dbReference type="ARBA" id="ARBA00022741"/>
    </source>
</evidence>
<dbReference type="Pfam" id="PF23162">
    <property type="entry name" value="AEP_C962R"/>
    <property type="match status" value="1"/>
</dbReference>
<dbReference type="GO" id="GO:0005524">
    <property type="term" value="F:ATP binding"/>
    <property type="evidence" value="ECO:0007669"/>
    <property type="project" value="UniProtKB-KW"/>
</dbReference>
<feature type="domain" description="SF3 helicase" evidence="4">
    <location>
        <begin position="643"/>
        <end position="804"/>
    </location>
</feature>
<accession>A0A6C0HQC7</accession>
<dbReference type="Pfam" id="PF08706">
    <property type="entry name" value="D5_N"/>
    <property type="match status" value="1"/>
</dbReference>
<evidence type="ECO:0000256" key="3">
    <source>
        <dbReference type="ARBA" id="ARBA00022840"/>
    </source>
</evidence>
<name>A0A6C0HQC7_9ZZZZ</name>
<dbReference type="GO" id="GO:0016787">
    <property type="term" value="F:hydrolase activity"/>
    <property type="evidence" value="ECO:0007669"/>
    <property type="project" value="UniProtKB-KW"/>
</dbReference>
<protein>
    <recommendedName>
        <fullName evidence="4">SF3 helicase domain-containing protein</fullName>
    </recommendedName>
</protein>
<reference evidence="5" key="1">
    <citation type="journal article" date="2020" name="Nature">
        <title>Giant virus diversity and host interactions through global metagenomics.</title>
        <authorList>
            <person name="Schulz F."/>
            <person name="Roux S."/>
            <person name="Paez-Espino D."/>
            <person name="Jungbluth S."/>
            <person name="Walsh D.A."/>
            <person name="Denef V.J."/>
            <person name="McMahon K.D."/>
            <person name="Konstantinidis K.T."/>
            <person name="Eloe-Fadrosh E.A."/>
            <person name="Kyrpides N.C."/>
            <person name="Woyke T."/>
        </authorList>
    </citation>
    <scope>NUCLEOTIDE SEQUENCE</scope>
    <source>
        <strain evidence="5">GVMAG-M-3300023184-165</strain>
    </source>
</reference>
<evidence type="ECO:0000256" key="2">
    <source>
        <dbReference type="ARBA" id="ARBA00022801"/>
    </source>
</evidence>
<dbReference type="AlphaFoldDB" id="A0A6C0HQC7"/>
<sequence>MLIYYNNKEMDSHQSNFKDLTEFLAKHNASSEKREGVNISLTHTRIPSKELGIYGGSYIIPKEDEPTFWKLYYEAVFVQRKMEYLTEKQLETGCPILLDFDFRYSYDVDKRQHTKDHIVDIVAGVYLELLKEFFIFEENKTFPIYVFEKPDVNRLADKSLTKDGIHIIIGVKMEHSLQMLLRKKVLEKIGEYWDLPLLNGWESVLDDGISKGVTNWQVFGSRKPGNMAYELTYYYVINYDPSDGELMMDEKDVKKDFDMSKDLHKLSARYTDHPSFELNPKIKDEYEKIKAQPKPKRPTTSTKILLKVEDDADSDEVPVISLSDITNATILKRAVENMLNELSLNEYHVKEVHEYTQILPEKYYEPGSHLLNTKVAFALKHTDDRLFLSWIMLRSKASDFDYSTIPDLHLRWKKDFKEKPDGVTKRSILYWAKQDAQEAYLKVKQNTVQHFLDETLVTPTDYDFAMVLFQMFKDKYVCTSVANRTWYVYRNHHWERDLGNSLRLAISREMYNLYQAKQQSYVVEMQHFDPTDERYEESKKKIRQVTELSNKLKKTNDKSNIFKEASEIFYDKEFVSKMDENRYLMCFSNGVVDIKNKIFRDGYPQDYITKTTGIRYKPFDPLVDAVIAAQILTFMEQLFPDKELNRYMWDHLASVLIGENINQTFNIYRGNGSNGKSLLTDLMNLTIGEYAGTVPITLVTEKRVSVGGTSSEVMQLKGVRYAVMQEPSKDARINEGMLKQLTGDSTMQARALYCESEKFNIQFQLVVCTNTLFEIVSNDDGTWRRIRIVEFMSKFVNPEDPVIDDTPYQFPKDPILKEKLPTWAPVFASMLVKRAFENQGIVKNCDIVMSASNKYRQGQDHIAGFVAERIVRKDGQKIKRETLTAQFKSWFEATQGSKKAPKGVELFEYMDKKFGKGRKDGWLNVELLYDDGDEMEQLDDDSA</sequence>
<dbReference type="EMBL" id="MN740004">
    <property type="protein sequence ID" value="QHT82891.1"/>
    <property type="molecule type" value="Genomic_DNA"/>
</dbReference>
<keyword evidence="3" id="KW-0067">ATP-binding</keyword>
<proteinExistence type="predicted"/>
<dbReference type="PANTHER" id="PTHR35372:SF2">
    <property type="entry name" value="SF3 HELICASE DOMAIN-CONTAINING PROTEIN"/>
    <property type="match status" value="1"/>
</dbReference>
<dbReference type="Gene3D" id="3.40.50.300">
    <property type="entry name" value="P-loop containing nucleotide triphosphate hydrolases"/>
    <property type="match status" value="1"/>
</dbReference>
<keyword evidence="2" id="KW-0378">Hydrolase</keyword>
<dbReference type="SMART" id="SM00885">
    <property type="entry name" value="D5_N"/>
    <property type="match status" value="1"/>
</dbReference>
<dbReference type="PANTHER" id="PTHR35372">
    <property type="entry name" value="ATP BINDING PROTEIN-RELATED"/>
    <property type="match status" value="1"/>
</dbReference>
<organism evidence="5">
    <name type="scientific">viral metagenome</name>
    <dbReference type="NCBI Taxonomy" id="1070528"/>
    <lineage>
        <taxon>unclassified sequences</taxon>
        <taxon>metagenomes</taxon>
        <taxon>organismal metagenomes</taxon>
    </lineage>
</organism>
<dbReference type="InterPro" id="IPR051620">
    <property type="entry name" value="ORF904-like_C"/>
</dbReference>
<dbReference type="InterPro" id="IPR006500">
    <property type="entry name" value="Helicase_put_C_phage/plasmid"/>
</dbReference>
<dbReference type="InterPro" id="IPR056443">
    <property type="entry name" value="AEP_C962R"/>
</dbReference>
<dbReference type="NCBIfam" id="TIGR01613">
    <property type="entry name" value="primase_Cterm"/>
    <property type="match status" value="1"/>
</dbReference>
<evidence type="ECO:0000259" key="4">
    <source>
        <dbReference type="PROSITE" id="PS51206"/>
    </source>
</evidence>
<dbReference type="PROSITE" id="PS51206">
    <property type="entry name" value="SF3_HELICASE_1"/>
    <property type="match status" value="1"/>
</dbReference>
<dbReference type="InterPro" id="IPR014818">
    <property type="entry name" value="Phage/plasmid_primase_P4_C"/>
</dbReference>
<evidence type="ECO:0000313" key="5">
    <source>
        <dbReference type="EMBL" id="QHT82891.1"/>
    </source>
</evidence>